<keyword evidence="8 14" id="KW-0808">Transferase</keyword>
<evidence type="ECO:0000256" key="13">
    <source>
        <dbReference type="ARBA" id="ARBA00032866"/>
    </source>
</evidence>
<evidence type="ECO:0000256" key="15">
    <source>
        <dbReference type="RuleBase" id="RU003530"/>
    </source>
</evidence>
<evidence type="ECO:0000256" key="9">
    <source>
        <dbReference type="ARBA" id="ARBA00022741"/>
    </source>
</evidence>
<organism evidence="17 18">
    <name type="scientific">Ligilactobacillus murinus DSM 20452 = NBRC 14221</name>
    <dbReference type="NCBI Taxonomy" id="1423772"/>
    <lineage>
        <taxon>Bacteria</taxon>
        <taxon>Bacillati</taxon>
        <taxon>Bacillota</taxon>
        <taxon>Bacilli</taxon>
        <taxon>Lactobacillales</taxon>
        <taxon>Lactobacillaceae</taxon>
        <taxon>Ligilactobacillus</taxon>
    </lineage>
</organism>
<dbReference type="EMBL" id="AYYN01000089">
    <property type="protein sequence ID" value="KRM74695.1"/>
    <property type="molecule type" value="Genomic_DNA"/>
</dbReference>
<evidence type="ECO:0000256" key="10">
    <source>
        <dbReference type="ARBA" id="ARBA00022777"/>
    </source>
</evidence>
<evidence type="ECO:0000256" key="4">
    <source>
        <dbReference type="ARBA" id="ARBA00006087"/>
    </source>
</evidence>
<comment type="caution">
    <text evidence="17">The sequence shown here is derived from an EMBL/GenBank/DDBJ whole genome shotgun (WGS) entry which is preliminary data.</text>
</comment>
<feature type="binding site" evidence="14">
    <location>
        <begin position="90"/>
        <end position="97"/>
    </location>
    <ligand>
        <name>ATP</name>
        <dbReference type="ChEBI" id="CHEBI:30616"/>
    </ligand>
</feature>
<dbReference type="PANTHER" id="PTHR10285">
    <property type="entry name" value="URIDINE KINASE"/>
    <property type="match status" value="1"/>
</dbReference>
<dbReference type="GO" id="GO:0015937">
    <property type="term" value="P:coenzyme A biosynthetic process"/>
    <property type="evidence" value="ECO:0007669"/>
    <property type="project" value="UniProtKB-UniRule"/>
</dbReference>
<keyword evidence="9 14" id="KW-0547">Nucleotide-binding</keyword>
<keyword evidence="11 14" id="KW-0067">ATP-binding</keyword>
<dbReference type="HAMAP" id="MF_00215">
    <property type="entry name" value="Pantothen_kinase_1"/>
    <property type="match status" value="1"/>
</dbReference>
<dbReference type="GO" id="GO:0005524">
    <property type="term" value="F:ATP binding"/>
    <property type="evidence" value="ECO:0007669"/>
    <property type="project" value="UniProtKB-UniRule"/>
</dbReference>
<protein>
    <recommendedName>
        <fullName evidence="6 14">Pantothenate kinase</fullName>
        <ecNumber evidence="5 14">2.7.1.33</ecNumber>
    </recommendedName>
    <alternativeName>
        <fullName evidence="13 14">Pantothenic acid kinase</fullName>
    </alternativeName>
</protein>
<evidence type="ECO:0000256" key="2">
    <source>
        <dbReference type="ARBA" id="ARBA00004496"/>
    </source>
</evidence>
<dbReference type="InterPro" id="IPR004566">
    <property type="entry name" value="PanK"/>
</dbReference>
<keyword evidence="12 14" id="KW-0173">Coenzyme A biosynthesis</keyword>
<sequence length="306" mass="35476">MENQINYYKISRKEWSGFYKDHITPLTEAELQKIKSLNDRISTADVADIYMPLIHLLKMFVTTHQKLQDDQANFLGIRPHKVPFILGIAGSVAVGKSTTARLLKTLLSEVYPAKKVELITTDGFLYPNKVLKKKGLMSRKGFPESYDMERLISFINDVKNNLPAKAPVYSHEVYDIISGEYEEIASPDILIVEGINVLQLPSKQKIYVSDFFDFSIYVDAKEEDIKQWYLERFGLLLDTAFKDPKNYYYPYTLGDRKKAFEMAAKVWDEIDHPNLHDYILPTRNRADLIIVKGKNHLINELLLRKY</sequence>
<dbReference type="EC" id="2.7.1.33" evidence="5 14"/>
<evidence type="ECO:0000256" key="6">
    <source>
        <dbReference type="ARBA" id="ARBA00015080"/>
    </source>
</evidence>
<keyword evidence="7 14" id="KW-0963">Cytoplasm</keyword>
<gene>
    <name evidence="14" type="primary">coaA</name>
    <name evidence="17" type="ORF">FC48_GL000294</name>
</gene>
<evidence type="ECO:0000256" key="7">
    <source>
        <dbReference type="ARBA" id="ARBA00022490"/>
    </source>
</evidence>
<dbReference type="InterPro" id="IPR027417">
    <property type="entry name" value="P-loop_NTPase"/>
</dbReference>
<evidence type="ECO:0000256" key="14">
    <source>
        <dbReference type="HAMAP-Rule" id="MF_00215"/>
    </source>
</evidence>
<evidence type="ECO:0000313" key="17">
    <source>
        <dbReference type="EMBL" id="KRM74695.1"/>
    </source>
</evidence>
<feature type="domain" description="Phosphoribulokinase/uridine kinase" evidence="16">
    <location>
        <begin position="85"/>
        <end position="223"/>
    </location>
</feature>
<evidence type="ECO:0000256" key="11">
    <source>
        <dbReference type="ARBA" id="ARBA00022840"/>
    </source>
</evidence>
<accession>A0A0R2B6A4</accession>
<evidence type="ECO:0000256" key="8">
    <source>
        <dbReference type="ARBA" id="ARBA00022679"/>
    </source>
</evidence>
<keyword evidence="10 14" id="KW-0418">Kinase</keyword>
<comment type="pathway">
    <text evidence="3 14 15">Cofactor biosynthesis; coenzyme A biosynthesis; CoA from (R)-pantothenate: step 1/5.</text>
</comment>
<evidence type="ECO:0000313" key="18">
    <source>
        <dbReference type="Proteomes" id="UP000051612"/>
    </source>
</evidence>
<proteinExistence type="inferred from homology"/>
<dbReference type="Pfam" id="PF00485">
    <property type="entry name" value="PRK"/>
    <property type="match status" value="1"/>
</dbReference>
<dbReference type="NCBIfam" id="TIGR00554">
    <property type="entry name" value="panK_bact"/>
    <property type="match status" value="1"/>
</dbReference>
<evidence type="ECO:0000256" key="1">
    <source>
        <dbReference type="ARBA" id="ARBA00001206"/>
    </source>
</evidence>
<dbReference type="PATRIC" id="fig|1423772.3.peg.324"/>
<name>A0A0R2B6A4_9LACO</name>
<evidence type="ECO:0000256" key="12">
    <source>
        <dbReference type="ARBA" id="ARBA00022993"/>
    </source>
</evidence>
<evidence type="ECO:0000256" key="5">
    <source>
        <dbReference type="ARBA" id="ARBA00012102"/>
    </source>
</evidence>
<dbReference type="GO" id="GO:0004594">
    <property type="term" value="F:pantothenate kinase activity"/>
    <property type="evidence" value="ECO:0007669"/>
    <property type="project" value="UniProtKB-UniRule"/>
</dbReference>
<comment type="catalytic activity">
    <reaction evidence="1 14 15">
        <text>(R)-pantothenate + ATP = (R)-4'-phosphopantothenate + ADP + H(+)</text>
        <dbReference type="Rhea" id="RHEA:16373"/>
        <dbReference type="ChEBI" id="CHEBI:10986"/>
        <dbReference type="ChEBI" id="CHEBI:15378"/>
        <dbReference type="ChEBI" id="CHEBI:29032"/>
        <dbReference type="ChEBI" id="CHEBI:30616"/>
        <dbReference type="ChEBI" id="CHEBI:456216"/>
        <dbReference type="EC" id="2.7.1.33"/>
    </reaction>
</comment>
<dbReference type="RefSeq" id="WP_056959099.1">
    <property type="nucleotide sequence ID" value="NZ_AYYN01000089.1"/>
</dbReference>
<dbReference type="CDD" id="cd02025">
    <property type="entry name" value="PanK"/>
    <property type="match status" value="1"/>
</dbReference>
<dbReference type="Proteomes" id="UP000051612">
    <property type="component" value="Unassembled WGS sequence"/>
</dbReference>
<dbReference type="PIRSF" id="PIRSF000545">
    <property type="entry name" value="Pantothenate_kin"/>
    <property type="match status" value="1"/>
</dbReference>
<comment type="similarity">
    <text evidence="4 14 15">Belongs to the prokaryotic pantothenate kinase family.</text>
</comment>
<dbReference type="AlphaFoldDB" id="A0A0R2B6A4"/>
<dbReference type="Gene3D" id="3.40.50.300">
    <property type="entry name" value="P-loop containing nucleotide triphosphate hydrolases"/>
    <property type="match status" value="1"/>
</dbReference>
<comment type="subcellular location">
    <subcellularLocation>
        <location evidence="2 14 15">Cytoplasm</location>
    </subcellularLocation>
</comment>
<dbReference type="GO" id="GO:0005737">
    <property type="term" value="C:cytoplasm"/>
    <property type="evidence" value="ECO:0007669"/>
    <property type="project" value="UniProtKB-SubCell"/>
</dbReference>
<dbReference type="SUPFAM" id="SSF52540">
    <property type="entry name" value="P-loop containing nucleoside triphosphate hydrolases"/>
    <property type="match status" value="1"/>
</dbReference>
<dbReference type="InterPro" id="IPR006083">
    <property type="entry name" value="PRK/URK"/>
</dbReference>
<evidence type="ECO:0000256" key="3">
    <source>
        <dbReference type="ARBA" id="ARBA00005225"/>
    </source>
</evidence>
<dbReference type="UniPathway" id="UPA00241">
    <property type="reaction ID" value="UER00352"/>
</dbReference>
<reference evidence="17 18" key="1">
    <citation type="journal article" date="2015" name="Genome Announc.">
        <title>Expanding the biotechnology potential of lactobacilli through comparative genomics of 213 strains and associated genera.</title>
        <authorList>
            <person name="Sun Z."/>
            <person name="Harris H.M."/>
            <person name="McCann A."/>
            <person name="Guo C."/>
            <person name="Argimon S."/>
            <person name="Zhang W."/>
            <person name="Yang X."/>
            <person name="Jeffery I.B."/>
            <person name="Cooney J.C."/>
            <person name="Kagawa T.F."/>
            <person name="Liu W."/>
            <person name="Song Y."/>
            <person name="Salvetti E."/>
            <person name="Wrobel A."/>
            <person name="Rasinkangas P."/>
            <person name="Parkhill J."/>
            <person name="Rea M.C."/>
            <person name="O'Sullivan O."/>
            <person name="Ritari J."/>
            <person name="Douillard F.P."/>
            <person name="Paul Ross R."/>
            <person name="Yang R."/>
            <person name="Briner A.E."/>
            <person name="Felis G.E."/>
            <person name="de Vos W.M."/>
            <person name="Barrangou R."/>
            <person name="Klaenhammer T.R."/>
            <person name="Caufield P.W."/>
            <person name="Cui Y."/>
            <person name="Zhang H."/>
            <person name="O'Toole P.W."/>
        </authorList>
    </citation>
    <scope>NUCLEOTIDE SEQUENCE [LARGE SCALE GENOMIC DNA]</scope>
    <source>
        <strain evidence="17 18">DSM 20452</strain>
    </source>
</reference>
<evidence type="ECO:0000259" key="16">
    <source>
        <dbReference type="Pfam" id="PF00485"/>
    </source>
</evidence>